<comment type="catalytic activity">
    <reaction evidence="1">
        <text>Hydrolysis of (1-&gt;3)-beta-D-glucosidic linkages in (1-&gt;3)-beta-D-glucans.</text>
        <dbReference type="EC" id="3.2.1.39"/>
    </reaction>
</comment>
<evidence type="ECO:0000256" key="8">
    <source>
        <dbReference type="ARBA" id="ARBA00023326"/>
    </source>
</evidence>
<evidence type="ECO:0000259" key="11">
    <source>
        <dbReference type="Pfam" id="PF17652"/>
    </source>
</evidence>
<keyword evidence="4 12" id="KW-0378">Hydrolase</keyword>
<proteinExistence type="inferred from homology"/>
<dbReference type="InterPro" id="IPR005200">
    <property type="entry name" value="Endo-beta-glucanase"/>
</dbReference>
<name>A0ABT7SEU2_9CELL</name>
<dbReference type="PROSITE" id="PS52008">
    <property type="entry name" value="GH81"/>
    <property type="match status" value="1"/>
</dbReference>
<feature type="region of interest" description="Disordered" evidence="9">
    <location>
        <begin position="31"/>
        <end position="56"/>
    </location>
</feature>
<dbReference type="EC" id="3.2.1.39" evidence="3"/>
<evidence type="ECO:0000256" key="10">
    <source>
        <dbReference type="SAM" id="SignalP"/>
    </source>
</evidence>
<comment type="similarity">
    <text evidence="2">Belongs to the glycosyl hydrolase 81 family.</text>
</comment>
<keyword evidence="7" id="KW-0961">Cell wall biogenesis/degradation</keyword>
<dbReference type="PANTHER" id="PTHR31983:SF0">
    <property type="entry name" value="GLUCAN ENDO-1,3-BETA-D-GLUCOSIDASE 2"/>
    <property type="match status" value="1"/>
</dbReference>
<sequence length="719" mass="72377">MTRNRSLPTTLMTTAAAAVTALALAACGPQGDAATGATGSAPHTGPVQGPKSATPPTVDTAALVAGVTHKDATKLGRSRLAPGVLPPTDRWYSGLAFGDAPQPVFAEPLSFALTGSGFTLGLPQPVPTEKTIAGPHVPAVTVAVAGAASSRIAAADPVGVTVDLLDGSGTVLGTVGLAEGTPYVTFTAKRGVDVTSTAQGGTFAAGAGGSGAGAAGAGGPDATAGAAAADGATASATVAGRTWGLVAPGSGSHAGSTHLDAGATAGWYALPDGAKPPAAKALAAAARHPVTGVDVSYGVDRDVARTTLGYRTDGPGAYVLMPHHRTGDQPKRTGCALGTYPSIYGDLELCAGRTLTAFAPTLAATGAFDLDGVPASRVAAIRAALVKDVAATKPFPTDTYFGGKALYRAATLVTLGEQLGLTQQVAKLRTTTEQALDRWTEPKGCTQRPVECVVYDAGAHSALGLEASFGSDQLNDHHFHDGYLLSAAGLLADGHADLAKRWAPVMNLLAQDVAAAQPSEQLPQLRMVDPYAGHSWASGTAPFADGNNQESSSEAVNAWNGLGLWAAASGQAALGTEASWLASNEALAARTYWTDTALPDGFGHQVVSLNWGGKRDYATWFSPDPNAILAIQLIPMGPVQRYLAGDPARIRAQVHEATPGGTSVQFGGYLLGYAALAGKADAAKAWTQALSLPDSAVDDGSSHAATLAFVAAAQAHPAS</sequence>
<feature type="chain" id="PRO_5046233992" description="glucan endo-1,3-beta-D-glucosidase" evidence="10">
    <location>
        <begin position="26"/>
        <end position="719"/>
    </location>
</feature>
<dbReference type="RefSeq" id="WP_289454520.1">
    <property type="nucleotide sequence ID" value="NZ_JAUCGQ010000001.1"/>
</dbReference>
<evidence type="ECO:0000256" key="3">
    <source>
        <dbReference type="ARBA" id="ARBA00012780"/>
    </source>
</evidence>
<accession>A0ABT7SEU2</accession>
<organism evidence="12 13">
    <name type="scientific">Cellulomonas alba</name>
    <dbReference type="NCBI Taxonomy" id="3053467"/>
    <lineage>
        <taxon>Bacteria</taxon>
        <taxon>Bacillati</taxon>
        <taxon>Actinomycetota</taxon>
        <taxon>Actinomycetes</taxon>
        <taxon>Micrococcales</taxon>
        <taxon>Cellulomonadaceae</taxon>
        <taxon>Cellulomonas</taxon>
    </lineage>
</organism>
<dbReference type="Proteomes" id="UP001529338">
    <property type="component" value="Unassembled WGS sequence"/>
</dbReference>
<feature type="domain" description="Glycosyl hydrolase family 81 C-terminal" evidence="11">
    <location>
        <begin position="378"/>
        <end position="658"/>
    </location>
</feature>
<dbReference type="GO" id="GO:0016787">
    <property type="term" value="F:hydrolase activity"/>
    <property type="evidence" value="ECO:0007669"/>
    <property type="project" value="UniProtKB-KW"/>
</dbReference>
<keyword evidence="10" id="KW-0732">Signal</keyword>
<keyword evidence="5" id="KW-0119">Carbohydrate metabolism</keyword>
<dbReference type="PROSITE" id="PS51257">
    <property type="entry name" value="PROKAR_LIPOPROTEIN"/>
    <property type="match status" value="1"/>
</dbReference>
<gene>
    <name evidence="12" type="ORF">QRT04_07190</name>
</gene>
<feature type="signal peptide" evidence="10">
    <location>
        <begin position="1"/>
        <end position="25"/>
    </location>
</feature>
<dbReference type="EMBL" id="JAUCGQ010000001">
    <property type="protein sequence ID" value="MDM7854711.1"/>
    <property type="molecule type" value="Genomic_DNA"/>
</dbReference>
<dbReference type="InterPro" id="IPR040720">
    <property type="entry name" value="GH81_C"/>
</dbReference>
<reference evidence="12 13" key="1">
    <citation type="submission" date="2023-06" db="EMBL/GenBank/DDBJ databases">
        <title>Cellulomonas sp. MW4 Whole genome sequence.</title>
        <authorList>
            <person name="Park S."/>
        </authorList>
    </citation>
    <scope>NUCLEOTIDE SEQUENCE [LARGE SCALE GENOMIC DNA]</scope>
    <source>
        <strain evidence="12 13">MW4</strain>
    </source>
</reference>
<keyword evidence="8" id="KW-0624">Polysaccharide degradation</keyword>
<evidence type="ECO:0000256" key="4">
    <source>
        <dbReference type="ARBA" id="ARBA00022801"/>
    </source>
</evidence>
<evidence type="ECO:0000256" key="7">
    <source>
        <dbReference type="ARBA" id="ARBA00023316"/>
    </source>
</evidence>
<evidence type="ECO:0000256" key="2">
    <source>
        <dbReference type="ARBA" id="ARBA00010730"/>
    </source>
</evidence>
<keyword evidence="13" id="KW-1185">Reference proteome</keyword>
<evidence type="ECO:0000256" key="5">
    <source>
        <dbReference type="ARBA" id="ARBA00023277"/>
    </source>
</evidence>
<evidence type="ECO:0000256" key="6">
    <source>
        <dbReference type="ARBA" id="ARBA00023295"/>
    </source>
</evidence>
<evidence type="ECO:0000313" key="13">
    <source>
        <dbReference type="Proteomes" id="UP001529338"/>
    </source>
</evidence>
<evidence type="ECO:0000256" key="9">
    <source>
        <dbReference type="SAM" id="MobiDB-lite"/>
    </source>
</evidence>
<comment type="caution">
    <text evidence="12">The sequence shown here is derived from an EMBL/GenBank/DDBJ whole genome shotgun (WGS) entry which is preliminary data.</text>
</comment>
<dbReference type="Pfam" id="PF17652">
    <property type="entry name" value="Glyco_hydro81C"/>
    <property type="match status" value="1"/>
</dbReference>
<evidence type="ECO:0000256" key="1">
    <source>
        <dbReference type="ARBA" id="ARBA00000382"/>
    </source>
</evidence>
<dbReference type="PANTHER" id="PTHR31983">
    <property type="entry name" value="ENDO-1,3(4)-BETA-GLUCANASE 1"/>
    <property type="match status" value="1"/>
</dbReference>
<keyword evidence="6" id="KW-0326">Glycosidase</keyword>
<protein>
    <recommendedName>
        <fullName evidence="3">glucan endo-1,3-beta-D-glucosidase</fullName>
        <ecNumber evidence="3">3.2.1.39</ecNumber>
    </recommendedName>
</protein>
<evidence type="ECO:0000313" key="12">
    <source>
        <dbReference type="EMBL" id="MDM7854711.1"/>
    </source>
</evidence>